<dbReference type="GO" id="GO:0035556">
    <property type="term" value="P:intracellular signal transduction"/>
    <property type="evidence" value="ECO:0007669"/>
    <property type="project" value="InterPro"/>
</dbReference>
<sequence length="585" mass="64097">MDPLVFLPQHVRTLVGLNNSIPFTLPQALREDFALVAIIDISGYSKLSSKLEAALGSDSGARIKEVINPPMDLITQHVHRYCGSIVKLAGDAVIACWTLDPDVTIHTDTYQKILSLNVLLCCLELLEVFHSYEVLVNLSSDQSPTSQDSASTPSPPQYLHQKLAIHIGLGVGPLDHIHVGGKSIRSHRPHTGRRRASSMPSPYSQTLSRREYFIAGEALAIAGANLNLGDRGDFLFPETFHATLQETIGVTCVSKNDAFCISDTDPLLEKMQLKAFKYITPLRNSEIESKEQKLPPAIGRNPMYLSHAKAYIDNSIAKQLVTLEHGGLIKDQLRSVSVVFIKFGGFKSETVAEPENLKQLQACTQVIVAKVQEYEGCVRQFNCDDKSLTALLVWGLEGNAHEKGEAQVAMMAATEIAKNMPNCLTDPEGFSIGVTTGVVFAGIVGSKERCDNTVLGVVVNNAARLMCLPMCHGTVLCDEETYKSTSGLFNYITDIPEVTLKGVPYPVKIYNPMGDSTAPKALNELTLISGREREMQLLEASLEVWRSSAFESKPKNCILIGPSGIGKTQLTSWLQEQIDDTEILW</sequence>
<gene>
    <name evidence="5" type="ORF">BCR33DRAFT_278772</name>
</gene>
<evidence type="ECO:0000259" key="4">
    <source>
        <dbReference type="PROSITE" id="PS50125"/>
    </source>
</evidence>
<evidence type="ECO:0000313" key="5">
    <source>
        <dbReference type="EMBL" id="ORY42739.1"/>
    </source>
</evidence>
<dbReference type="GO" id="GO:0005524">
    <property type="term" value="F:ATP binding"/>
    <property type="evidence" value="ECO:0007669"/>
    <property type="project" value="UniProtKB-KW"/>
</dbReference>
<dbReference type="GO" id="GO:0005737">
    <property type="term" value="C:cytoplasm"/>
    <property type="evidence" value="ECO:0007669"/>
    <property type="project" value="TreeGrafter"/>
</dbReference>
<keyword evidence="6" id="KW-1185">Reference proteome</keyword>
<dbReference type="OrthoDB" id="194468at2759"/>
<dbReference type="GO" id="GO:0009190">
    <property type="term" value="P:cyclic nucleotide biosynthetic process"/>
    <property type="evidence" value="ECO:0007669"/>
    <property type="project" value="InterPro"/>
</dbReference>
<feature type="region of interest" description="Disordered" evidence="3">
    <location>
        <begin position="182"/>
        <end position="203"/>
    </location>
</feature>
<evidence type="ECO:0000256" key="2">
    <source>
        <dbReference type="ARBA" id="ARBA00022840"/>
    </source>
</evidence>
<dbReference type="SUPFAM" id="SSF52540">
    <property type="entry name" value="P-loop containing nucleoside triphosphate hydrolases"/>
    <property type="match status" value="1"/>
</dbReference>
<dbReference type="InterPro" id="IPR001054">
    <property type="entry name" value="A/G_cyclase"/>
</dbReference>
<dbReference type="InterPro" id="IPR027417">
    <property type="entry name" value="P-loop_NTPase"/>
</dbReference>
<dbReference type="PANTHER" id="PTHR16305">
    <property type="entry name" value="TESTICULAR SOLUBLE ADENYLYL CYCLASE"/>
    <property type="match status" value="1"/>
</dbReference>
<evidence type="ECO:0000313" key="6">
    <source>
        <dbReference type="Proteomes" id="UP000193642"/>
    </source>
</evidence>
<dbReference type="Gene3D" id="3.30.70.1230">
    <property type="entry name" value="Nucleotide cyclase"/>
    <property type="match status" value="2"/>
</dbReference>
<evidence type="ECO:0000256" key="3">
    <source>
        <dbReference type="SAM" id="MobiDB-lite"/>
    </source>
</evidence>
<keyword evidence="2" id="KW-0067">ATP-binding</keyword>
<protein>
    <submittedName>
        <fullName evidence="5">Adenylyl cyclase</fullName>
    </submittedName>
</protein>
<comment type="caution">
    <text evidence="5">The sequence shown here is derived from an EMBL/GenBank/DDBJ whole genome shotgun (WGS) entry which is preliminary data.</text>
</comment>
<dbReference type="STRING" id="329046.A0A1Y2C6T5"/>
<dbReference type="PROSITE" id="PS50125">
    <property type="entry name" value="GUANYLATE_CYCLASE_2"/>
    <property type="match status" value="1"/>
</dbReference>
<dbReference type="PANTHER" id="PTHR16305:SF28">
    <property type="entry name" value="GUANYLATE CYCLASE DOMAIN-CONTAINING PROTEIN"/>
    <property type="match status" value="1"/>
</dbReference>
<feature type="domain" description="Guanylate cyclase" evidence="4">
    <location>
        <begin position="432"/>
        <end position="466"/>
    </location>
</feature>
<dbReference type="AlphaFoldDB" id="A0A1Y2C6T5"/>
<accession>A0A1Y2C6T5</accession>
<dbReference type="CDD" id="cd07302">
    <property type="entry name" value="CHD"/>
    <property type="match status" value="1"/>
</dbReference>
<name>A0A1Y2C6T5_9FUNG</name>
<dbReference type="Proteomes" id="UP000193642">
    <property type="component" value="Unassembled WGS sequence"/>
</dbReference>
<dbReference type="GO" id="GO:0004016">
    <property type="term" value="F:adenylate cyclase activity"/>
    <property type="evidence" value="ECO:0007669"/>
    <property type="project" value="TreeGrafter"/>
</dbReference>
<proteinExistence type="predicted"/>
<reference evidence="5 6" key="1">
    <citation type="submission" date="2016-07" db="EMBL/GenBank/DDBJ databases">
        <title>Pervasive Adenine N6-methylation of Active Genes in Fungi.</title>
        <authorList>
            <consortium name="DOE Joint Genome Institute"/>
            <person name="Mondo S.J."/>
            <person name="Dannebaum R.O."/>
            <person name="Kuo R.C."/>
            <person name="Labutti K."/>
            <person name="Haridas S."/>
            <person name="Kuo A."/>
            <person name="Salamov A."/>
            <person name="Ahrendt S.R."/>
            <person name="Lipzen A."/>
            <person name="Sullivan W."/>
            <person name="Andreopoulos W.B."/>
            <person name="Clum A."/>
            <person name="Lindquist E."/>
            <person name="Daum C."/>
            <person name="Ramamoorthy G.K."/>
            <person name="Gryganskyi A."/>
            <person name="Culley D."/>
            <person name="Magnuson J.K."/>
            <person name="James T.Y."/>
            <person name="O'Malley M.A."/>
            <person name="Stajich J.E."/>
            <person name="Spatafora J.W."/>
            <person name="Visel A."/>
            <person name="Grigoriev I.V."/>
        </authorList>
    </citation>
    <scope>NUCLEOTIDE SEQUENCE [LARGE SCALE GENOMIC DNA]</scope>
    <source>
        <strain evidence="5 6">JEL800</strain>
    </source>
</reference>
<dbReference type="SUPFAM" id="SSF55073">
    <property type="entry name" value="Nucleotide cyclase"/>
    <property type="match status" value="2"/>
</dbReference>
<keyword evidence="1" id="KW-0547">Nucleotide-binding</keyword>
<dbReference type="InterPro" id="IPR029787">
    <property type="entry name" value="Nucleotide_cyclase"/>
</dbReference>
<evidence type="ECO:0000256" key="1">
    <source>
        <dbReference type="ARBA" id="ARBA00022741"/>
    </source>
</evidence>
<dbReference type="EMBL" id="MCGO01000027">
    <property type="protein sequence ID" value="ORY42739.1"/>
    <property type="molecule type" value="Genomic_DNA"/>
</dbReference>
<feature type="compositionally biased region" description="Basic residues" evidence="3">
    <location>
        <begin position="184"/>
        <end position="196"/>
    </location>
</feature>
<organism evidence="5 6">
    <name type="scientific">Rhizoclosmatium globosum</name>
    <dbReference type="NCBI Taxonomy" id="329046"/>
    <lineage>
        <taxon>Eukaryota</taxon>
        <taxon>Fungi</taxon>
        <taxon>Fungi incertae sedis</taxon>
        <taxon>Chytridiomycota</taxon>
        <taxon>Chytridiomycota incertae sedis</taxon>
        <taxon>Chytridiomycetes</taxon>
        <taxon>Chytridiales</taxon>
        <taxon>Chytriomycetaceae</taxon>
        <taxon>Rhizoclosmatium</taxon>
    </lineage>
</organism>